<dbReference type="Proteomes" id="UP001160142">
    <property type="component" value="Unassembled WGS sequence"/>
</dbReference>
<keyword evidence="2" id="KW-1185">Reference proteome</keyword>
<protein>
    <recommendedName>
        <fullName evidence="3">Lipoprotein</fullName>
    </recommendedName>
</protein>
<gene>
    <name evidence="1" type="ORF">M2152_002110</name>
</gene>
<reference evidence="1 2" key="1">
    <citation type="submission" date="2023-04" db="EMBL/GenBank/DDBJ databases">
        <title>Genome Encyclopedia of Bacteria and Archaea VI: Functional Genomics of Type Strains.</title>
        <authorList>
            <person name="Whitman W."/>
        </authorList>
    </citation>
    <scope>NUCLEOTIDE SEQUENCE [LARGE SCALE GENOMIC DNA]</scope>
    <source>
        <strain evidence="1 2">SG_E_30_P1</strain>
    </source>
</reference>
<dbReference type="EMBL" id="JARXVQ010000001">
    <property type="protein sequence ID" value="MDH6181928.1"/>
    <property type="molecule type" value="Genomic_DNA"/>
</dbReference>
<name>A0ABT6KR20_9MICO</name>
<dbReference type="PROSITE" id="PS51257">
    <property type="entry name" value="PROKAR_LIPOPROTEIN"/>
    <property type="match status" value="1"/>
</dbReference>
<evidence type="ECO:0008006" key="3">
    <source>
        <dbReference type="Google" id="ProtNLM"/>
    </source>
</evidence>
<accession>A0ABT6KR20</accession>
<sequence length="532" mass="54538">MPGRDALGMKTSIIPTALAVAITASTLTACVTPDPLASEIATYAALDSDGMAQLSGRAAALADELVMTAAGHPDVPFALVSRPDLEGGPGFSAADSIASITEGFAHKTISRMLVEKLGDARTTDEPLAGASTDGSNPSFSFRVDNGHLVGSTQQSTTAASNGLTASAEVGTTMDVTACPAADGSVTATVSFRTKGSAAKSTAELSGEQWGALDFSMTATGRVGDDANLLSLDIASTAEITSGMGATTAGGTARDGINFASSWTYTLPYEKGEPGKISPNALPTITRASQSVGVSEKLQLLKSTAGMTYSLATTVFQSAQEHWRSGACVQMGIAADADLPTVEKGSSTGVTVTPIAKADNKPTGGTMTAERQEGAGTIDPTDARPTPTEYRYAAPDADADDTTLVLFTATSKRGIGLLTQKFQTTIPGWVIHETINGIETYAMKCGTLSGEWYVTSSGAGWYQATSWAQVDAETATGSYGISGFANGFPFSGGGAITLETLDDGSLVMHFLPGETGYVGNGVFPVREDPEICN</sequence>
<comment type="caution">
    <text evidence="1">The sequence shown here is derived from an EMBL/GenBank/DDBJ whole genome shotgun (WGS) entry which is preliminary data.</text>
</comment>
<evidence type="ECO:0000313" key="2">
    <source>
        <dbReference type="Proteomes" id="UP001160142"/>
    </source>
</evidence>
<organism evidence="1 2">
    <name type="scientific">Antiquaquibacter oligotrophicus</name>
    <dbReference type="NCBI Taxonomy" id="2880260"/>
    <lineage>
        <taxon>Bacteria</taxon>
        <taxon>Bacillati</taxon>
        <taxon>Actinomycetota</taxon>
        <taxon>Actinomycetes</taxon>
        <taxon>Micrococcales</taxon>
        <taxon>Microbacteriaceae</taxon>
        <taxon>Antiquaquibacter</taxon>
    </lineage>
</organism>
<evidence type="ECO:0000313" key="1">
    <source>
        <dbReference type="EMBL" id="MDH6181928.1"/>
    </source>
</evidence>
<proteinExistence type="predicted"/>